<protein>
    <submittedName>
        <fullName evidence="1">Uncharacterized protein</fullName>
    </submittedName>
</protein>
<organism evidence="1 2">
    <name type="scientific">Alternaria alternata</name>
    <name type="common">Alternaria rot fungus</name>
    <name type="synonym">Torula alternata</name>
    <dbReference type="NCBI Taxonomy" id="5599"/>
    <lineage>
        <taxon>Eukaryota</taxon>
        <taxon>Fungi</taxon>
        <taxon>Dikarya</taxon>
        <taxon>Ascomycota</taxon>
        <taxon>Pezizomycotina</taxon>
        <taxon>Dothideomycetes</taxon>
        <taxon>Pleosporomycetidae</taxon>
        <taxon>Pleosporales</taxon>
        <taxon>Pleosporineae</taxon>
        <taxon>Pleosporaceae</taxon>
        <taxon>Alternaria</taxon>
        <taxon>Alternaria sect. Alternaria</taxon>
        <taxon>Alternaria alternata complex</taxon>
    </lineage>
</organism>
<proteinExistence type="predicted"/>
<sequence length="138" mass="15552">MPAITSFSFLSYLFISTPFSIISLSSSATPSCILFSQPIVSRARPEFPSICQAAFSLDRPSDSRYPSASSPAWTGYALPIRRSALYHFIGIARGIWHMGLLWRCWLLPHERYSCEVWFVHACESSRRCEVVGTCACIY</sequence>
<accession>A0A177DC45</accession>
<dbReference type="GeneID" id="29116626"/>
<dbReference type="AlphaFoldDB" id="A0A177DC45"/>
<dbReference type="EMBL" id="KV441487">
    <property type="protein sequence ID" value="OAG17255.1"/>
    <property type="molecule type" value="Genomic_DNA"/>
</dbReference>
<evidence type="ECO:0000313" key="2">
    <source>
        <dbReference type="Proteomes" id="UP000077248"/>
    </source>
</evidence>
<gene>
    <name evidence="1" type="ORF">CC77DRAFT_284529</name>
</gene>
<dbReference type="VEuPathDB" id="FungiDB:CC77DRAFT_284529"/>
<evidence type="ECO:0000313" key="1">
    <source>
        <dbReference type="EMBL" id="OAG17255.1"/>
    </source>
</evidence>
<reference evidence="1 2" key="1">
    <citation type="submission" date="2016-05" db="EMBL/GenBank/DDBJ databases">
        <title>Comparative analysis of secretome profiles of manganese(II)-oxidizing ascomycete fungi.</title>
        <authorList>
            <consortium name="DOE Joint Genome Institute"/>
            <person name="Zeiner C.A."/>
            <person name="Purvine S.O."/>
            <person name="Zink E.M."/>
            <person name="Wu S."/>
            <person name="Pasa-Tolic L."/>
            <person name="Chaput D.L."/>
            <person name="Haridas S."/>
            <person name="Grigoriev I.V."/>
            <person name="Santelli C.M."/>
            <person name="Hansel C.M."/>
        </authorList>
    </citation>
    <scope>NUCLEOTIDE SEQUENCE [LARGE SCALE GENOMIC DNA]</scope>
    <source>
        <strain evidence="1 2">SRC1lrK2f</strain>
    </source>
</reference>
<dbReference type="Proteomes" id="UP000077248">
    <property type="component" value="Unassembled WGS sequence"/>
</dbReference>
<keyword evidence="2" id="KW-1185">Reference proteome</keyword>
<dbReference type="RefSeq" id="XP_018382676.1">
    <property type="nucleotide sequence ID" value="XM_018531032.1"/>
</dbReference>
<name>A0A177DC45_ALTAL</name>
<dbReference type="KEGG" id="aalt:CC77DRAFT_284529"/>